<evidence type="ECO:0000259" key="2">
    <source>
        <dbReference type="PROSITE" id="PS50943"/>
    </source>
</evidence>
<dbReference type="InterPro" id="IPR010982">
    <property type="entry name" value="Lambda_DNA-bd_dom_sf"/>
</dbReference>
<dbReference type="Gene3D" id="1.10.260.40">
    <property type="entry name" value="lambda repressor-like DNA-binding domains"/>
    <property type="match status" value="1"/>
</dbReference>
<accession>A0ABU3B272</accession>
<dbReference type="EMBL" id="JAVRFH010000179">
    <property type="protein sequence ID" value="MDT0616536.1"/>
    <property type="molecule type" value="Genomic_DNA"/>
</dbReference>
<comment type="caution">
    <text evidence="3">The sequence shown here is derived from an EMBL/GenBank/DDBJ whole genome shotgun (WGS) entry which is preliminary data.</text>
</comment>
<feature type="region of interest" description="Disordered" evidence="1">
    <location>
        <begin position="1"/>
        <end position="23"/>
    </location>
</feature>
<proteinExistence type="predicted"/>
<dbReference type="SMART" id="SM00530">
    <property type="entry name" value="HTH_XRE"/>
    <property type="match status" value="1"/>
</dbReference>
<dbReference type="RefSeq" id="WP_311586061.1">
    <property type="nucleotide sequence ID" value="NZ_JAVRFH010000179.1"/>
</dbReference>
<evidence type="ECO:0000256" key="1">
    <source>
        <dbReference type="SAM" id="MobiDB-lite"/>
    </source>
</evidence>
<protein>
    <submittedName>
        <fullName evidence="3">Helix-turn-helix transcriptional regulator</fullName>
    </submittedName>
</protein>
<dbReference type="Pfam" id="PF13560">
    <property type="entry name" value="HTH_31"/>
    <property type="match status" value="1"/>
</dbReference>
<gene>
    <name evidence="3" type="ORF">RM812_41360</name>
</gene>
<evidence type="ECO:0000313" key="4">
    <source>
        <dbReference type="Proteomes" id="UP001180724"/>
    </source>
</evidence>
<name>A0ABU3B272_9ACTN</name>
<organism evidence="3 4">
    <name type="scientific">Streptomyces lancefieldiae</name>
    <dbReference type="NCBI Taxonomy" id="3075520"/>
    <lineage>
        <taxon>Bacteria</taxon>
        <taxon>Bacillati</taxon>
        <taxon>Actinomycetota</taxon>
        <taxon>Actinomycetes</taxon>
        <taxon>Kitasatosporales</taxon>
        <taxon>Streptomycetaceae</taxon>
        <taxon>Streptomyces</taxon>
    </lineage>
</organism>
<dbReference type="CDD" id="cd00093">
    <property type="entry name" value="HTH_XRE"/>
    <property type="match status" value="1"/>
</dbReference>
<dbReference type="Proteomes" id="UP001180724">
    <property type="component" value="Unassembled WGS sequence"/>
</dbReference>
<sequence>MSRTGRPMSPIPDPNSPKGRLAGQFRAGRGRRGLTQEQMAAKVGTSIGTVQRAESGRVLPTLPMALAIATVCHLDEEHIESLWRKASRRGRKPHLTRARPLRQITDAAELGVALVRVWELNGCPSAREMERRVRERGEFGFLSHSAAWRIRERDQSVTSEKQLFAYLTACEVSEKSFLLWSLTWHRVCRVESSSEDTGDNRRRKLLHAAAAERHLKDLGLIPQERFPGSRVPWTVRCRRRKCRQISRIRYADVIRHGQGCLVCAASSAAPGSAPDTGRPLHQPGTTDP</sequence>
<evidence type="ECO:0000313" key="3">
    <source>
        <dbReference type="EMBL" id="MDT0616536.1"/>
    </source>
</evidence>
<reference evidence="3" key="1">
    <citation type="submission" date="2024-05" db="EMBL/GenBank/DDBJ databases">
        <title>30 novel species of actinomycetes from the DSMZ collection.</title>
        <authorList>
            <person name="Nouioui I."/>
        </authorList>
    </citation>
    <scope>NUCLEOTIDE SEQUENCE</scope>
    <source>
        <strain evidence="3">DSM 40712</strain>
    </source>
</reference>
<feature type="domain" description="HTH cro/C1-type" evidence="2">
    <location>
        <begin position="25"/>
        <end position="79"/>
    </location>
</feature>
<dbReference type="SUPFAM" id="SSF47413">
    <property type="entry name" value="lambda repressor-like DNA-binding domains"/>
    <property type="match status" value="1"/>
</dbReference>
<feature type="region of interest" description="Disordered" evidence="1">
    <location>
        <begin position="266"/>
        <end position="288"/>
    </location>
</feature>
<keyword evidence="4" id="KW-1185">Reference proteome</keyword>
<dbReference type="InterPro" id="IPR001387">
    <property type="entry name" value="Cro/C1-type_HTH"/>
</dbReference>
<dbReference type="PROSITE" id="PS50943">
    <property type="entry name" value="HTH_CROC1"/>
    <property type="match status" value="1"/>
</dbReference>